<comment type="caution">
    <text evidence="1">The sequence shown here is derived from an EMBL/GenBank/DDBJ whole genome shotgun (WGS) entry which is preliminary data.</text>
</comment>
<sequence length="613" mass="68216">MEGRWFPRSPGQYPGETSADTTHVGVIEYIHKGTIYSGGSFDVDDAVLWLATRGSRDRPELIGERRFSVLLASGAIFLACASVVRVILNYSVSAFLCNARLTYKSTRCRWVFQRRNVPTYIAVIELEYREQKIAGNTVNTSQDSGVAKMSPVCGGSGQDAAHRNYGGATRASITRSRRPTTYAAPPRGNYRIAAKLPTTDQPLLYLGLSIHSLGAPASSSPCLPSNTTRVYRATESAEDDIRNMPCSVLPRLARQLAREPTPGARDLGAGHCHVHVFPRESPRCSRASQGTSSVTRRCTPVLNNEYHLRLSFAVSSGELSCHFGLVAHVTSKDVAYVIPANKGRRFKPTPPFIRADCALRGVTVRLPTWVPSCSPPAKANRVQYPVEPLPDFRMWGSSQTLPLVDGFSRGSPIPPPFQLGFQDLANDIRLRGRPVGEEHTGLDERQSVLLRGVVYKSLATRGELQQWRLFVGVASDDKERGEGLVVSTSRGCDRTRQENSGRLIATVEDRMPLCDPAPSLCFRLLFTNISKWNRWSRLHEEELSGKALVAVIRSGKQRREDWGRLPDGTWHTSERTLRATLDAHQVPHRHYARSTKLARKLFVEPSFLWDFKR</sequence>
<accession>A0ABQ9IHC8</accession>
<organism evidence="1 2">
    <name type="scientific">Dryococelus australis</name>
    <dbReference type="NCBI Taxonomy" id="614101"/>
    <lineage>
        <taxon>Eukaryota</taxon>
        <taxon>Metazoa</taxon>
        <taxon>Ecdysozoa</taxon>
        <taxon>Arthropoda</taxon>
        <taxon>Hexapoda</taxon>
        <taxon>Insecta</taxon>
        <taxon>Pterygota</taxon>
        <taxon>Neoptera</taxon>
        <taxon>Polyneoptera</taxon>
        <taxon>Phasmatodea</taxon>
        <taxon>Verophasmatodea</taxon>
        <taxon>Anareolatae</taxon>
        <taxon>Phasmatidae</taxon>
        <taxon>Eurycanthinae</taxon>
        <taxon>Dryococelus</taxon>
    </lineage>
</organism>
<reference evidence="1 2" key="1">
    <citation type="submission" date="2023-02" db="EMBL/GenBank/DDBJ databases">
        <title>LHISI_Scaffold_Assembly.</title>
        <authorList>
            <person name="Stuart O.P."/>
            <person name="Cleave R."/>
            <person name="Magrath M.J.L."/>
            <person name="Mikheyev A.S."/>
        </authorList>
    </citation>
    <scope>NUCLEOTIDE SEQUENCE [LARGE SCALE GENOMIC DNA]</scope>
    <source>
        <strain evidence="1">Daus_M_001</strain>
        <tissue evidence="1">Leg muscle</tissue>
    </source>
</reference>
<evidence type="ECO:0000313" key="1">
    <source>
        <dbReference type="EMBL" id="KAJ8896119.1"/>
    </source>
</evidence>
<proteinExistence type="predicted"/>
<name>A0ABQ9IHC8_9NEOP</name>
<protein>
    <submittedName>
        <fullName evidence="1">Uncharacterized protein</fullName>
    </submittedName>
</protein>
<keyword evidence="2" id="KW-1185">Reference proteome</keyword>
<evidence type="ECO:0000313" key="2">
    <source>
        <dbReference type="Proteomes" id="UP001159363"/>
    </source>
</evidence>
<gene>
    <name evidence="1" type="ORF">PR048_001461</name>
</gene>
<dbReference type="Proteomes" id="UP001159363">
    <property type="component" value="Chromosome 1"/>
</dbReference>
<dbReference type="EMBL" id="JARBHB010000001">
    <property type="protein sequence ID" value="KAJ8896119.1"/>
    <property type="molecule type" value="Genomic_DNA"/>
</dbReference>